<dbReference type="PANTHER" id="PTHR43415">
    <property type="entry name" value="SPERMIDINE N(1)-ACETYLTRANSFERASE"/>
    <property type="match status" value="1"/>
</dbReference>
<feature type="domain" description="N-acetyltransferase" evidence="1">
    <location>
        <begin position="7"/>
        <end position="168"/>
    </location>
</feature>
<dbReference type="SUPFAM" id="SSF55729">
    <property type="entry name" value="Acyl-CoA N-acyltransferases (Nat)"/>
    <property type="match status" value="1"/>
</dbReference>
<keyword evidence="2" id="KW-0808">Transferase</keyword>
<protein>
    <submittedName>
        <fullName evidence="2">GNAT family N-acetyltransferase</fullName>
    </submittedName>
</protein>
<dbReference type="AlphaFoldDB" id="A0A220VFL3"/>
<dbReference type="PROSITE" id="PS51186">
    <property type="entry name" value="GNAT"/>
    <property type="match status" value="1"/>
</dbReference>
<name>A0A220VFL3_9GAMM</name>
<evidence type="ECO:0000259" key="1">
    <source>
        <dbReference type="PROSITE" id="PS51186"/>
    </source>
</evidence>
<evidence type="ECO:0000313" key="2">
    <source>
        <dbReference type="EMBL" id="ASK79016.1"/>
    </source>
</evidence>
<dbReference type="Gene3D" id="3.40.630.30">
    <property type="match status" value="1"/>
</dbReference>
<dbReference type="Pfam" id="PF13302">
    <property type="entry name" value="Acetyltransf_3"/>
    <property type="match status" value="1"/>
</dbReference>
<evidence type="ECO:0000313" key="3">
    <source>
        <dbReference type="Proteomes" id="UP000242175"/>
    </source>
</evidence>
<dbReference type="PANTHER" id="PTHR43415:SF4">
    <property type="entry name" value="N-ACETYLTRANSFERASE DOMAIN-CONTAINING PROTEIN"/>
    <property type="match status" value="1"/>
</dbReference>
<gene>
    <name evidence="2" type="ORF">CF386_08075</name>
</gene>
<reference evidence="2 3" key="1">
    <citation type="journal article" date="2016" name="Int. J. Syst. Evol. Microbiol.">
        <title>Paraphotobacterium marinum gen. nov., sp. nov., a member of the family Vibrionaceae, isolated from surface seawater.</title>
        <authorList>
            <person name="Huang Z."/>
            <person name="Dong C."/>
            <person name="Shao Z."/>
        </authorList>
    </citation>
    <scope>NUCLEOTIDE SEQUENCE [LARGE SCALE GENOMIC DNA]</scope>
    <source>
        <strain evidence="2 3">NSCS20N07D</strain>
    </source>
</reference>
<accession>A0A220VFL3</accession>
<organism evidence="2 3">
    <name type="scientific">Paraphotobacterium marinum</name>
    <dbReference type="NCBI Taxonomy" id="1755811"/>
    <lineage>
        <taxon>Bacteria</taxon>
        <taxon>Pseudomonadati</taxon>
        <taxon>Pseudomonadota</taxon>
        <taxon>Gammaproteobacteria</taxon>
        <taxon>Vibrionales</taxon>
        <taxon>Vibrionaceae</taxon>
        <taxon>Paraphotobacterium</taxon>
    </lineage>
</organism>
<dbReference type="InterPro" id="IPR000182">
    <property type="entry name" value="GNAT_dom"/>
</dbReference>
<dbReference type="KEGG" id="pmai:CF386_08075"/>
<proteinExistence type="predicted"/>
<dbReference type="EMBL" id="CP022356">
    <property type="protein sequence ID" value="ASK79016.1"/>
    <property type="molecule type" value="Genomic_DNA"/>
</dbReference>
<dbReference type="RefSeq" id="WP_089073924.1">
    <property type="nucleotide sequence ID" value="NZ_CBCSAM010000006.1"/>
</dbReference>
<sequence>MIFFKDIVLRKAKDNELDELYNLETQNIEWTKFNGPYFGYKKPSLEEYNNNTFKKLQLGKTHLVIEYNKVIIGVVSYYWECEDTRWLEAGIVIYNNNCWGKQLGKKVMIAWVSNLFESLNSIERIGLTTWSGNKRMMKCAESIGFQLEGRIRKVRYYNGVFYDSMKYGVLREEWAKYEYNVFL</sequence>
<keyword evidence="3" id="KW-1185">Reference proteome</keyword>
<dbReference type="OrthoDB" id="9132139at2"/>
<dbReference type="GO" id="GO:0016747">
    <property type="term" value="F:acyltransferase activity, transferring groups other than amino-acyl groups"/>
    <property type="evidence" value="ECO:0007669"/>
    <property type="project" value="InterPro"/>
</dbReference>
<dbReference type="InterPro" id="IPR016181">
    <property type="entry name" value="Acyl_CoA_acyltransferase"/>
</dbReference>
<dbReference type="Proteomes" id="UP000242175">
    <property type="component" value="Chromosome small"/>
</dbReference>